<dbReference type="AlphaFoldDB" id="A0A1D9LLA0"/>
<dbReference type="EMBL" id="CP017707">
    <property type="protein sequence ID" value="AOZ51963.1"/>
    <property type="molecule type" value="Genomic_DNA"/>
</dbReference>
<dbReference type="Pfam" id="PF01471">
    <property type="entry name" value="PG_binding_1"/>
    <property type="match status" value="1"/>
</dbReference>
<feature type="domain" description="Peptidoglycan binding-like" evidence="1">
    <location>
        <begin position="10"/>
        <end position="64"/>
    </location>
</feature>
<evidence type="ECO:0008006" key="5">
    <source>
        <dbReference type="Google" id="ProtNLM"/>
    </source>
</evidence>
<evidence type="ECO:0000259" key="1">
    <source>
        <dbReference type="Pfam" id="PF01471"/>
    </source>
</evidence>
<dbReference type="InterPro" id="IPR024408">
    <property type="entry name" value="Muramidase"/>
</dbReference>
<organism evidence="3 4">
    <name type="scientific">Chromobacterium vaccinii</name>
    <dbReference type="NCBI Taxonomy" id="1108595"/>
    <lineage>
        <taxon>Bacteria</taxon>
        <taxon>Pseudomonadati</taxon>
        <taxon>Pseudomonadota</taxon>
        <taxon>Betaproteobacteria</taxon>
        <taxon>Neisseriales</taxon>
        <taxon>Chromobacteriaceae</taxon>
        <taxon>Chromobacterium</taxon>
    </lineage>
</organism>
<evidence type="ECO:0000259" key="2">
    <source>
        <dbReference type="Pfam" id="PF11860"/>
    </source>
</evidence>
<accession>A0A1D9LLA0</accession>
<feature type="domain" description="N-acetylmuramidase" evidence="2">
    <location>
        <begin position="89"/>
        <end position="260"/>
    </location>
</feature>
<evidence type="ECO:0000313" key="3">
    <source>
        <dbReference type="EMBL" id="AOZ51963.1"/>
    </source>
</evidence>
<proteinExistence type="predicted"/>
<dbReference type="SUPFAM" id="SSF47090">
    <property type="entry name" value="PGBD-like"/>
    <property type="match status" value="1"/>
</dbReference>
<name>A0A1D9LLA0_9NEIS</name>
<dbReference type="GeneID" id="68843393"/>
<evidence type="ECO:0000313" key="4">
    <source>
        <dbReference type="Proteomes" id="UP000178776"/>
    </source>
</evidence>
<dbReference type="Proteomes" id="UP000178776">
    <property type="component" value="Chromosome"/>
</dbReference>
<dbReference type="InterPro" id="IPR036366">
    <property type="entry name" value="PGBDSf"/>
</dbReference>
<dbReference type="KEGG" id="cvc:BKX93_19515"/>
<sequence length="264" mass="29523">MQALGKGAHGQEVRELQIRLNSQGSRLEVDGWYGTATEQAVARLQRRAGLVVNGVAGDATQAALRGLRDPRRLREADLLDAADRLRLPPPSLKAFCETEAEDGGFLPDGSARILLERHIAYRQALKAGLDANRLASRHPELCKPIRGGYQSPSAEWERFRRLAAVAGETVAVESCLWGLYRLPGFLWQELGYADARSFRTEMERDEARQLDGLVRLLGARPALLQTLRERRWRATARIRQGPAWLDSLYDARLAAAHDRARRLA</sequence>
<dbReference type="Gene3D" id="1.10.101.10">
    <property type="entry name" value="PGBD-like superfamily/PGBD"/>
    <property type="match status" value="1"/>
</dbReference>
<dbReference type="RefSeq" id="WP_046168708.1">
    <property type="nucleotide sequence ID" value="NZ_CP017707.1"/>
</dbReference>
<reference evidence="3 4" key="1">
    <citation type="submission" date="2016-10" db="EMBL/GenBank/DDBJ databases">
        <title>Chromobacterium muskegensis sp. nov., an insecticidal bacterium isolated from Sphagnum bogs.</title>
        <authorList>
            <person name="Sparks M.E."/>
            <person name="Blackburn M.B."/>
            <person name="Gundersen-Rindal D.E."/>
            <person name="Mitchell A."/>
            <person name="Farrar R."/>
            <person name="Kuhar D."/>
        </authorList>
    </citation>
    <scope>NUCLEOTIDE SEQUENCE [LARGE SCALE GENOMIC DNA]</scope>
    <source>
        <strain evidence="3 4">21-1</strain>
    </source>
</reference>
<dbReference type="InterPro" id="IPR002477">
    <property type="entry name" value="Peptidoglycan-bd-like"/>
</dbReference>
<dbReference type="Pfam" id="PF11860">
    <property type="entry name" value="Muramidase"/>
    <property type="match status" value="1"/>
</dbReference>
<gene>
    <name evidence="3" type="ORF">BKX93_19515</name>
</gene>
<dbReference type="STRING" id="1108595.BKX93_19515"/>
<protein>
    <recommendedName>
        <fullName evidence="5">Peptidoglycan-binding protein</fullName>
    </recommendedName>
</protein>
<dbReference type="InterPro" id="IPR036365">
    <property type="entry name" value="PGBD-like_sf"/>
</dbReference>